<dbReference type="OrthoDB" id="8899077at2"/>
<evidence type="ECO:0000313" key="1">
    <source>
        <dbReference type="EMBL" id="RCK57000.1"/>
    </source>
</evidence>
<sequence>MSDINDARARYERFAANEAPGRSEVYREWAEGVATDDEILAILSQLPSPHRQPPVVFAATRMLGSGEGTYAEWAAFVRANADRVVAECAARSTQTNEPLRCAPLMLALTRVRGPIALIEVGASAGLCLFPDRYAYRYGDEAPLGSGSVELASVLRGDIAGPSRIPEIVWRAGIDIQPRDARDPQDRAWIEGLVWPGETERAERIHAALDIAAADPPLMVAGDASEPGALEELVARAPEGATIVITTPGVLPHIPREARERLIATIQGLPARWITIDSAALHDTWDPAPEGERGFLLALDGRPLAEVDPLGGWIAAL</sequence>
<dbReference type="AlphaFoldDB" id="A0A367XUV9"/>
<accession>A0A367XUV9</accession>
<reference evidence="1 2" key="1">
    <citation type="submission" date="2018-07" db="EMBL/GenBank/DDBJ databases">
        <title>Microbacterium endoborsara sp. nov., a novel actinobacterium isolated from Borszczowia aralocaspica.</title>
        <authorList>
            <person name="An D."/>
        </authorList>
    </citation>
    <scope>NUCLEOTIDE SEQUENCE [LARGE SCALE GENOMIC DNA]</scope>
    <source>
        <strain evidence="1 2">C1.15228</strain>
    </source>
</reference>
<organism evidence="1 2">
    <name type="scientific">Microbacterium sorbitolivorans</name>
    <dbReference type="NCBI Taxonomy" id="1867410"/>
    <lineage>
        <taxon>Bacteria</taxon>
        <taxon>Bacillati</taxon>
        <taxon>Actinomycetota</taxon>
        <taxon>Actinomycetes</taxon>
        <taxon>Micrococcales</taxon>
        <taxon>Microbacteriaceae</taxon>
        <taxon>Microbacterium</taxon>
    </lineage>
</organism>
<proteinExistence type="predicted"/>
<dbReference type="InterPro" id="IPR011200">
    <property type="entry name" value="UCP012608"/>
</dbReference>
<comment type="caution">
    <text evidence="1">The sequence shown here is derived from an EMBL/GenBank/DDBJ whole genome shotgun (WGS) entry which is preliminary data.</text>
</comment>
<keyword evidence="2" id="KW-1185">Reference proteome</keyword>
<dbReference type="Proteomes" id="UP000253508">
    <property type="component" value="Unassembled WGS sequence"/>
</dbReference>
<gene>
    <name evidence="1" type="ORF">DTO57_11795</name>
</gene>
<name>A0A367XUV9_9MICO</name>
<dbReference type="EMBL" id="QORO01000005">
    <property type="protein sequence ID" value="RCK57000.1"/>
    <property type="molecule type" value="Genomic_DNA"/>
</dbReference>
<evidence type="ECO:0000313" key="2">
    <source>
        <dbReference type="Proteomes" id="UP000253508"/>
    </source>
</evidence>
<dbReference type="Pfam" id="PF10094">
    <property type="entry name" value="DUF2332"/>
    <property type="match status" value="1"/>
</dbReference>
<protein>
    <submittedName>
        <fullName evidence="1">DUF2332 domain-containing protein</fullName>
    </submittedName>
</protein>
<dbReference type="RefSeq" id="WP_114118441.1">
    <property type="nucleotide sequence ID" value="NZ_BMHU01000005.1"/>
</dbReference>